<reference evidence="1" key="1">
    <citation type="submission" date="2020-03" db="EMBL/GenBank/DDBJ databases">
        <title>A mixture of massive structural variations and highly conserved coding sequences in Ustilaginoidea virens genome.</title>
        <authorList>
            <person name="Zhang K."/>
            <person name="Zhao Z."/>
            <person name="Zhang Z."/>
            <person name="Li Y."/>
            <person name="Hsiang T."/>
            <person name="Sun W."/>
        </authorList>
    </citation>
    <scope>NUCLEOTIDE SEQUENCE</scope>
    <source>
        <strain evidence="1">UV-8b</strain>
    </source>
</reference>
<evidence type="ECO:0000313" key="1">
    <source>
        <dbReference type="EMBL" id="QUC22409.1"/>
    </source>
</evidence>
<sequence>MSIPNAGIGRLVGVRGYSVLVPGLWNGPGQTGPTKTEIDRWGSLEDFPSTQPQRLNVLCNSHRHRLTFDDDLKVASVVFRINPGAEANIFAPEIAPVTIDQIWSTEALA</sequence>
<keyword evidence="2" id="KW-1185">Reference proteome</keyword>
<dbReference type="GeneID" id="66067427"/>
<dbReference type="RefSeq" id="XP_043000082.1">
    <property type="nucleotide sequence ID" value="XM_043144147.1"/>
</dbReference>
<accession>A0A8E5HWA4</accession>
<name>A0A8E5HWA4_USTVR</name>
<dbReference type="EMBL" id="CP072757">
    <property type="protein sequence ID" value="QUC22409.1"/>
    <property type="molecule type" value="Genomic_DNA"/>
</dbReference>
<dbReference type="Proteomes" id="UP000027002">
    <property type="component" value="Chromosome 5"/>
</dbReference>
<protein>
    <submittedName>
        <fullName evidence="1">Uncharacterized protein</fullName>
    </submittedName>
</protein>
<dbReference type="AlphaFoldDB" id="A0A8E5HWA4"/>
<organism evidence="1 2">
    <name type="scientific">Ustilaginoidea virens</name>
    <name type="common">Rice false smut fungus</name>
    <name type="synonym">Villosiclava virens</name>
    <dbReference type="NCBI Taxonomy" id="1159556"/>
    <lineage>
        <taxon>Eukaryota</taxon>
        <taxon>Fungi</taxon>
        <taxon>Dikarya</taxon>
        <taxon>Ascomycota</taxon>
        <taxon>Pezizomycotina</taxon>
        <taxon>Sordariomycetes</taxon>
        <taxon>Hypocreomycetidae</taxon>
        <taxon>Hypocreales</taxon>
        <taxon>Clavicipitaceae</taxon>
        <taxon>Ustilaginoidea</taxon>
    </lineage>
</organism>
<dbReference type="KEGG" id="uvi:66067427"/>
<proteinExistence type="predicted"/>
<evidence type="ECO:0000313" key="2">
    <source>
        <dbReference type="Proteomes" id="UP000027002"/>
    </source>
</evidence>
<gene>
    <name evidence="1" type="ORF">UV8b_06650</name>
</gene>